<evidence type="ECO:0000313" key="1">
    <source>
        <dbReference type="EMBL" id="SMO65804.1"/>
    </source>
</evidence>
<dbReference type="RefSeq" id="WP_111365665.1">
    <property type="nucleotide sequence ID" value="NZ_CP043612.1"/>
</dbReference>
<gene>
    <name evidence="1" type="ORF">SAMN06265220_102959</name>
</gene>
<dbReference type="EMBL" id="FXTQ01000002">
    <property type="protein sequence ID" value="SMO65804.1"/>
    <property type="molecule type" value="Genomic_DNA"/>
</dbReference>
<evidence type="ECO:0000313" key="2">
    <source>
        <dbReference type="Proteomes" id="UP000319267"/>
    </source>
</evidence>
<dbReference type="AlphaFoldDB" id="A0A521D293"/>
<reference evidence="1 2" key="1">
    <citation type="submission" date="2017-05" db="EMBL/GenBank/DDBJ databases">
        <authorList>
            <person name="Varghese N."/>
            <person name="Submissions S."/>
        </authorList>
    </citation>
    <scope>NUCLEOTIDE SEQUENCE [LARGE SCALE GENOMIC DNA]</scope>
    <source>
        <strain evidence="1 2">DSM 29982</strain>
    </source>
</reference>
<organism evidence="1 2">
    <name type="scientific">Flavobacterium nitrogenifigens</name>
    <dbReference type="NCBI Taxonomy" id="1617283"/>
    <lineage>
        <taxon>Bacteria</taxon>
        <taxon>Pseudomonadati</taxon>
        <taxon>Bacteroidota</taxon>
        <taxon>Flavobacteriia</taxon>
        <taxon>Flavobacteriales</taxon>
        <taxon>Flavobacteriaceae</taxon>
        <taxon>Flavobacterium</taxon>
    </lineage>
</organism>
<accession>A0A521D293</accession>
<protein>
    <submittedName>
        <fullName evidence="1">Uncharacterized protein</fullName>
    </submittedName>
</protein>
<proteinExistence type="predicted"/>
<sequence length="71" mass="7976">MAKVLKFKEVNSDVERRMKEFEKLRVKFKADVKKGEAKKLAAGKESKGIFKSISDFFSDSPKAPAKAAVKK</sequence>
<dbReference type="Proteomes" id="UP000319267">
    <property type="component" value="Unassembled WGS sequence"/>
</dbReference>
<keyword evidence="2" id="KW-1185">Reference proteome</keyword>
<dbReference type="OrthoDB" id="1375478at2"/>
<name>A0A521D293_9FLAO</name>